<evidence type="ECO:0000313" key="2">
    <source>
        <dbReference type="Proteomes" id="UP000799118"/>
    </source>
</evidence>
<dbReference type="Proteomes" id="UP000799118">
    <property type="component" value="Unassembled WGS sequence"/>
</dbReference>
<dbReference type="EMBL" id="ML769416">
    <property type="protein sequence ID" value="KAE9404501.1"/>
    <property type="molecule type" value="Genomic_DNA"/>
</dbReference>
<evidence type="ECO:0000313" key="1">
    <source>
        <dbReference type="EMBL" id="KAE9404501.1"/>
    </source>
</evidence>
<gene>
    <name evidence="1" type="ORF">BT96DRAFT_989317</name>
</gene>
<proteinExistence type="predicted"/>
<reference evidence="1" key="1">
    <citation type="journal article" date="2019" name="Environ. Microbiol.">
        <title>Fungal ecological strategies reflected in gene transcription - a case study of two litter decomposers.</title>
        <authorList>
            <person name="Barbi F."/>
            <person name="Kohler A."/>
            <person name="Barry K."/>
            <person name="Baskaran P."/>
            <person name="Daum C."/>
            <person name="Fauchery L."/>
            <person name="Ihrmark K."/>
            <person name="Kuo A."/>
            <person name="LaButti K."/>
            <person name="Lipzen A."/>
            <person name="Morin E."/>
            <person name="Grigoriev I.V."/>
            <person name="Henrissat B."/>
            <person name="Lindahl B."/>
            <person name="Martin F."/>
        </authorList>
    </citation>
    <scope>NUCLEOTIDE SEQUENCE</scope>
    <source>
        <strain evidence="1">JB14</strain>
    </source>
</reference>
<dbReference type="OrthoDB" id="3070403at2759"/>
<protein>
    <submittedName>
        <fullName evidence="1">Uncharacterized protein</fullName>
    </submittedName>
</protein>
<dbReference type="AlphaFoldDB" id="A0A6A4I281"/>
<name>A0A6A4I281_9AGAR</name>
<sequence length="108" mass="12242">MTELVDNQLPPEVTRKLSWLRLLSNSLPAALPTPQKEEIPKYPFKTFRPDPAFLQRTGSEVGAINETMKNIFGWKTRTTGDGIIPIEERGKYGIGAAADFLYEPWKSY</sequence>
<keyword evidence="2" id="KW-1185">Reference proteome</keyword>
<organism evidence="1 2">
    <name type="scientific">Gymnopus androsaceus JB14</name>
    <dbReference type="NCBI Taxonomy" id="1447944"/>
    <lineage>
        <taxon>Eukaryota</taxon>
        <taxon>Fungi</taxon>
        <taxon>Dikarya</taxon>
        <taxon>Basidiomycota</taxon>
        <taxon>Agaricomycotina</taxon>
        <taxon>Agaricomycetes</taxon>
        <taxon>Agaricomycetidae</taxon>
        <taxon>Agaricales</taxon>
        <taxon>Marasmiineae</taxon>
        <taxon>Omphalotaceae</taxon>
        <taxon>Gymnopus</taxon>
    </lineage>
</organism>
<accession>A0A6A4I281</accession>